<keyword evidence="2" id="KW-1185">Reference proteome</keyword>
<dbReference type="RefSeq" id="WP_210681312.1">
    <property type="nucleotide sequence ID" value="NZ_JAGMWN010000003.1"/>
</dbReference>
<comment type="caution">
    <text evidence="1">The sequence shown here is derived from an EMBL/GenBank/DDBJ whole genome shotgun (WGS) entry which is preliminary data.</text>
</comment>
<dbReference type="Proteomes" id="UP000672602">
    <property type="component" value="Unassembled WGS sequence"/>
</dbReference>
<evidence type="ECO:0000313" key="2">
    <source>
        <dbReference type="Proteomes" id="UP000672602"/>
    </source>
</evidence>
<gene>
    <name evidence="1" type="ORF">KAJ83_06835</name>
</gene>
<proteinExistence type="predicted"/>
<dbReference type="EMBL" id="JAGMWN010000003">
    <property type="protein sequence ID" value="MBP5856717.1"/>
    <property type="molecule type" value="Genomic_DNA"/>
</dbReference>
<reference evidence="1" key="1">
    <citation type="submission" date="2021-04" db="EMBL/GenBank/DDBJ databases">
        <authorList>
            <person name="Zhang D.-C."/>
        </authorList>
    </citation>
    <scope>NUCLEOTIDE SEQUENCE</scope>
    <source>
        <strain evidence="1">CGMCC 1.15697</strain>
    </source>
</reference>
<protein>
    <submittedName>
        <fullName evidence="1">Uncharacterized protein</fullName>
    </submittedName>
</protein>
<sequence>MIAEVGKGVATIALVLMGFGPHAWAQSTSDSNAAAVNDALSILEEHDAKREASPEYQRRRAFLHPTPRETLGKADYQRFLRSGGGGGLNGIDVRKALTLPPDRLPYFEGSHEIIYHPFVDRQVVAFDEGVYAIPGEAAYIGNFTYFPQRDIGSGELVRSVSIRGSYVIVGKKLNWDGQLENGIFIAENVISGWNLDPLKATPAFLEGFEQRHAQAVARQKRRLAEANSGGGSGFGAMLSLGLGAALIGGSNLSHLDKMDLAETFLTDITSGGNGMAVFDDAMSRMGVSAGGTGVFSGNQVFETPGLNQAMDGMLNAITQQ</sequence>
<dbReference type="AlphaFoldDB" id="A0A8J7S6Y7"/>
<evidence type="ECO:0000313" key="1">
    <source>
        <dbReference type="EMBL" id="MBP5856717.1"/>
    </source>
</evidence>
<organism evidence="1 2">
    <name type="scientific">Marivibrio halodurans</name>
    <dbReference type="NCBI Taxonomy" id="2039722"/>
    <lineage>
        <taxon>Bacteria</taxon>
        <taxon>Pseudomonadati</taxon>
        <taxon>Pseudomonadota</taxon>
        <taxon>Alphaproteobacteria</taxon>
        <taxon>Rhodospirillales</taxon>
        <taxon>Rhodospirillaceae</taxon>
        <taxon>Marivibrio</taxon>
    </lineage>
</organism>
<accession>A0A8J7S6Y7</accession>
<name>A0A8J7S6Y7_9PROT</name>